<keyword evidence="1" id="KW-0812">Transmembrane</keyword>
<evidence type="ECO:0000313" key="2">
    <source>
        <dbReference type="EMBL" id="MCW5319788.1"/>
    </source>
</evidence>
<dbReference type="Pfam" id="PF05656">
    <property type="entry name" value="DUF805"/>
    <property type="match status" value="1"/>
</dbReference>
<evidence type="ECO:0000256" key="1">
    <source>
        <dbReference type="SAM" id="Phobius"/>
    </source>
</evidence>
<feature type="transmembrane region" description="Helical" evidence="1">
    <location>
        <begin position="46"/>
        <end position="67"/>
    </location>
</feature>
<keyword evidence="1" id="KW-1133">Transmembrane helix</keyword>
<evidence type="ECO:0000313" key="3">
    <source>
        <dbReference type="Proteomes" id="UP001208935"/>
    </source>
</evidence>
<comment type="caution">
    <text evidence="2">The sequence shown here is derived from an EMBL/GenBank/DDBJ whole genome shotgun (WGS) entry which is preliminary data.</text>
</comment>
<protein>
    <submittedName>
        <fullName evidence="2">DUF805 domain-containing protein</fullName>
    </submittedName>
</protein>
<keyword evidence="1" id="KW-0472">Membrane</keyword>
<keyword evidence="3" id="KW-1185">Reference proteome</keyword>
<reference evidence="3" key="1">
    <citation type="submission" date="2023-07" db="EMBL/GenBank/DDBJ databases">
        <title>Verminephrobacter genomes.</title>
        <authorList>
            <person name="Lund M.B."/>
        </authorList>
    </citation>
    <scope>NUCLEOTIDE SEQUENCE [LARGE SCALE GENOMIC DNA]</scope>
    <source>
        <strain evidence="3">AtM5-05</strain>
    </source>
</reference>
<gene>
    <name evidence="2" type="ORF">D5039_00945</name>
</gene>
<dbReference type="PANTHER" id="PTHR34980">
    <property type="entry name" value="INNER MEMBRANE PROTEIN-RELATED-RELATED"/>
    <property type="match status" value="1"/>
</dbReference>
<dbReference type="InterPro" id="IPR008523">
    <property type="entry name" value="DUF805"/>
</dbReference>
<accession>A0ABT3KN99</accession>
<dbReference type="PANTHER" id="PTHR34980:SF2">
    <property type="entry name" value="INNER MEMBRANE PROTEIN YHAH-RELATED"/>
    <property type="match status" value="1"/>
</dbReference>
<organism evidence="2 3">
    <name type="scientific">Verminephrobacter aporrectodeae subsp. tuberculatae</name>
    <dbReference type="NCBI Taxonomy" id="1110392"/>
    <lineage>
        <taxon>Bacteria</taxon>
        <taxon>Pseudomonadati</taxon>
        <taxon>Pseudomonadota</taxon>
        <taxon>Betaproteobacteria</taxon>
        <taxon>Burkholderiales</taxon>
        <taxon>Comamonadaceae</taxon>
        <taxon>Verminephrobacter</taxon>
    </lineage>
</organism>
<proteinExistence type="predicted"/>
<feature type="transmembrane region" description="Helical" evidence="1">
    <location>
        <begin position="102"/>
        <end position="121"/>
    </location>
</feature>
<feature type="transmembrane region" description="Helical" evidence="1">
    <location>
        <begin position="20"/>
        <end position="39"/>
    </location>
</feature>
<dbReference type="EMBL" id="QZCW01000001">
    <property type="protein sequence ID" value="MCW5319788.1"/>
    <property type="molecule type" value="Genomic_DNA"/>
</dbReference>
<name>A0ABT3KN99_9BURK</name>
<sequence>MTRTVAQHSFARFLFRGGSIMNFLSAVESCLTQFAVFSGRATRSEFWWFALFRWLLLMGFLILGAALDEVFETIGWGLSFLLLLPDLAVGARRLHDIDRSGWWLLLQVIPLGFLVLLYWWVQPSKEPGEE</sequence>
<dbReference type="Proteomes" id="UP001208935">
    <property type="component" value="Unassembled WGS sequence"/>
</dbReference>